<dbReference type="EMBL" id="CP016503">
    <property type="protein sequence ID" value="ANV97406.1"/>
    <property type="molecule type" value="Genomic_DNA"/>
</dbReference>
<evidence type="ECO:0000313" key="2">
    <source>
        <dbReference type="Proteomes" id="UP000092884"/>
    </source>
</evidence>
<keyword evidence="2" id="KW-1185">Reference proteome</keyword>
<dbReference type="AlphaFoldDB" id="A0A1B1U3S8"/>
<dbReference type="KEGG" id="het:BBW65_00600"/>
<name>A0A1B1U3S8_9HELI</name>
<organism evidence="1 2">
    <name type="scientific">Helicobacter enhydrae</name>
    <dbReference type="NCBI Taxonomy" id="222136"/>
    <lineage>
        <taxon>Bacteria</taxon>
        <taxon>Pseudomonadati</taxon>
        <taxon>Campylobacterota</taxon>
        <taxon>Epsilonproteobacteria</taxon>
        <taxon>Campylobacterales</taxon>
        <taxon>Helicobacteraceae</taxon>
        <taxon>Helicobacter</taxon>
    </lineage>
</organism>
<protein>
    <submittedName>
        <fullName evidence="1">Uncharacterized protein</fullName>
    </submittedName>
</protein>
<reference evidence="2" key="1">
    <citation type="submission" date="2016-07" db="EMBL/GenBank/DDBJ databases">
        <authorList>
            <person name="Florea S."/>
            <person name="Webb J.S."/>
            <person name="Jaromczyk J."/>
            <person name="Schardl C.L."/>
        </authorList>
    </citation>
    <scope>NUCLEOTIDE SEQUENCE [LARGE SCALE GENOMIC DNA]</scope>
    <source>
        <strain evidence="2">MIT 01-6242</strain>
    </source>
</reference>
<proteinExistence type="predicted"/>
<dbReference type="Proteomes" id="UP000092884">
    <property type="component" value="Chromosome"/>
</dbReference>
<sequence length="63" mass="7162">MICLLVFEIVFAQAHFLVSKSRFAFFYKGDKGVYCEAPPLIPLKIPQTPARFLCVTHIALTLF</sequence>
<accession>A0A1B1U3S8</accession>
<evidence type="ECO:0000313" key="1">
    <source>
        <dbReference type="EMBL" id="ANV97406.1"/>
    </source>
</evidence>
<gene>
    <name evidence="1" type="ORF">BBW65_00600</name>
</gene>